<dbReference type="Proteomes" id="UP001239111">
    <property type="component" value="Chromosome 2"/>
</dbReference>
<name>A0ACC2NU72_9HYME</name>
<evidence type="ECO:0000313" key="1">
    <source>
        <dbReference type="EMBL" id="KAJ8674754.1"/>
    </source>
</evidence>
<keyword evidence="2" id="KW-1185">Reference proteome</keyword>
<sequence>MKKDEKIIFEMLDSKMWKSLTKEHLMRVSKSSTASDALRKAGNDMFKNIPHNAHSHEQVWKMYSMSIAVAEKNTEGLALAYENRSAMLFHLGKFEACIKDIDRALEISQNIPFKIELLCRKIRCMHTLNAPNIHEVVNIAEALLDGLSKQSVKTLHSDSLKKIKLKLKQPNHLKGFMENEKIKVQGFRSVYSLADQVSEGSLEKRLQDTALVLRSIARNTALFGEDFNHSSTEAFQKNDNVLFIGALILKLSKVSQLNQHQMWNGNYVCQNKLDRLSCWLNECCSRGTYIAPVTSLLNHSCDPNVRRCFTEDKKVILYAIHPIKKGSQLFDCYQQEYYELDLIPRQRILSETYNFECKCIACLKKWPHLTRLFQNDQGKPLSARSVVEVNLMMEYNALVSSTLKPDKVYRETDVAFLGEGIQKGLAKLSKPSFITVNLIICLNTVFERLCGIWLTVPNTCQKS</sequence>
<organism evidence="1 2">
    <name type="scientific">Eretmocerus hayati</name>
    <dbReference type="NCBI Taxonomy" id="131215"/>
    <lineage>
        <taxon>Eukaryota</taxon>
        <taxon>Metazoa</taxon>
        <taxon>Ecdysozoa</taxon>
        <taxon>Arthropoda</taxon>
        <taxon>Hexapoda</taxon>
        <taxon>Insecta</taxon>
        <taxon>Pterygota</taxon>
        <taxon>Neoptera</taxon>
        <taxon>Endopterygota</taxon>
        <taxon>Hymenoptera</taxon>
        <taxon>Apocrita</taxon>
        <taxon>Proctotrupomorpha</taxon>
        <taxon>Chalcidoidea</taxon>
        <taxon>Aphelinidae</taxon>
        <taxon>Aphelininae</taxon>
        <taxon>Eretmocerus</taxon>
    </lineage>
</organism>
<reference evidence="1" key="1">
    <citation type="submission" date="2023-04" db="EMBL/GenBank/DDBJ databases">
        <title>A chromosome-level genome assembly of the parasitoid wasp Eretmocerus hayati.</title>
        <authorList>
            <person name="Zhong Y."/>
            <person name="Liu S."/>
            <person name="Liu Y."/>
        </authorList>
    </citation>
    <scope>NUCLEOTIDE SEQUENCE</scope>
    <source>
        <strain evidence="1">ZJU_SS_LIU_2023</strain>
    </source>
</reference>
<comment type="caution">
    <text evidence="1">The sequence shown here is derived from an EMBL/GenBank/DDBJ whole genome shotgun (WGS) entry which is preliminary data.</text>
</comment>
<accession>A0ACC2NU72</accession>
<dbReference type="EMBL" id="CM056742">
    <property type="protein sequence ID" value="KAJ8674754.1"/>
    <property type="molecule type" value="Genomic_DNA"/>
</dbReference>
<evidence type="ECO:0000313" key="2">
    <source>
        <dbReference type="Proteomes" id="UP001239111"/>
    </source>
</evidence>
<protein>
    <submittedName>
        <fullName evidence="1">Uncharacterized protein</fullName>
    </submittedName>
</protein>
<proteinExistence type="predicted"/>
<gene>
    <name evidence="1" type="ORF">QAD02_010540</name>
</gene>